<keyword evidence="2" id="KW-0808">Transferase</keyword>
<dbReference type="PROSITE" id="PS50089">
    <property type="entry name" value="ZF_RING_2"/>
    <property type="match status" value="1"/>
</dbReference>
<dbReference type="Pfam" id="PF07714">
    <property type="entry name" value="PK_Tyr_Ser-Thr"/>
    <property type="match status" value="1"/>
</dbReference>
<dbReference type="PANTHER" id="PTHR44329:SF288">
    <property type="entry name" value="MITOGEN-ACTIVATED PROTEIN KINASE KINASE KINASE 20"/>
    <property type="match status" value="1"/>
</dbReference>
<keyword evidence="7" id="KW-0863">Zinc-finger</keyword>
<dbReference type="Gene3D" id="1.10.510.10">
    <property type="entry name" value="Transferase(Phosphotransferase) domain 1"/>
    <property type="match status" value="1"/>
</dbReference>
<dbReference type="InterPro" id="IPR001245">
    <property type="entry name" value="Ser-Thr/Tyr_kinase_cat_dom"/>
</dbReference>
<keyword evidence="5" id="KW-0067">ATP-binding</keyword>
<feature type="repeat" description="TPR" evidence="8">
    <location>
        <begin position="460"/>
        <end position="493"/>
    </location>
</feature>
<evidence type="ECO:0000256" key="5">
    <source>
        <dbReference type="ARBA" id="ARBA00022840"/>
    </source>
</evidence>
<evidence type="ECO:0000256" key="4">
    <source>
        <dbReference type="ARBA" id="ARBA00022777"/>
    </source>
</evidence>
<dbReference type="PROSITE" id="PS50005">
    <property type="entry name" value="TPR"/>
    <property type="match status" value="5"/>
</dbReference>
<dbReference type="InterPro" id="IPR019734">
    <property type="entry name" value="TPR_rpt"/>
</dbReference>
<gene>
    <name evidence="12" type="ORF">C1SCF055_LOCUS27050</name>
</gene>
<dbReference type="InterPro" id="IPR008271">
    <property type="entry name" value="Ser/Thr_kinase_AS"/>
</dbReference>
<feature type="repeat" description="TPR" evidence="8">
    <location>
        <begin position="33"/>
        <end position="66"/>
    </location>
</feature>
<dbReference type="SUPFAM" id="SSF48452">
    <property type="entry name" value="TPR-like"/>
    <property type="match status" value="3"/>
</dbReference>
<feature type="repeat" description="ANK" evidence="6">
    <location>
        <begin position="816"/>
        <end position="848"/>
    </location>
</feature>
<dbReference type="SUPFAM" id="SSF48403">
    <property type="entry name" value="Ankyrin repeat"/>
    <property type="match status" value="1"/>
</dbReference>
<feature type="repeat" description="ANK" evidence="6">
    <location>
        <begin position="1051"/>
        <end position="1083"/>
    </location>
</feature>
<dbReference type="InterPro" id="IPR002110">
    <property type="entry name" value="Ankyrin_rpt"/>
</dbReference>
<reference evidence="12" key="1">
    <citation type="submission" date="2022-10" db="EMBL/GenBank/DDBJ databases">
        <authorList>
            <person name="Chen Y."/>
            <person name="Dougan E. K."/>
            <person name="Chan C."/>
            <person name="Rhodes N."/>
            <person name="Thang M."/>
        </authorList>
    </citation>
    <scope>NUCLEOTIDE SEQUENCE</scope>
</reference>
<feature type="domain" description="Protein kinase" evidence="10">
    <location>
        <begin position="1031"/>
        <end position="1377"/>
    </location>
</feature>
<accession>A0A9P1G8C5</accession>
<dbReference type="PROSITE" id="PS50088">
    <property type="entry name" value="ANK_REPEAT"/>
    <property type="match status" value="4"/>
</dbReference>
<dbReference type="InterPro" id="IPR011009">
    <property type="entry name" value="Kinase-like_dom_sf"/>
</dbReference>
<feature type="repeat" description="ANK" evidence="6">
    <location>
        <begin position="849"/>
        <end position="881"/>
    </location>
</feature>
<dbReference type="GO" id="GO:0008270">
    <property type="term" value="F:zinc ion binding"/>
    <property type="evidence" value="ECO:0007669"/>
    <property type="project" value="UniProtKB-KW"/>
</dbReference>
<evidence type="ECO:0000256" key="6">
    <source>
        <dbReference type="PROSITE-ProRule" id="PRU00023"/>
    </source>
</evidence>
<evidence type="ECO:0000256" key="7">
    <source>
        <dbReference type="PROSITE-ProRule" id="PRU00175"/>
    </source>
</evidence>
<dbReference type="SMART" id="SM00220">
    <property type="entry name" value="S_TKc"/>
    <property type="match status" value="1"/>
</dbReference>
<keyword evidence="8" id="KW-0802">TPR repeat</keyword>
<evidence type="ECO:0000256" key="9">
    <source>
        <dbReference type="SAM" id="MobiDB-lite"/>
    </source>
</evidence>
<dbReference type="InterPro" id="IPR051681">
    <property type="entry name" value="Ser/Thr_Kinases-Pseudokinases"/>
</dbReference>
<feature type="repeat" description="TPR" evidence="8">
    <location>
        <begin position="69"/>
        <end position="102"/>
    </location>
</feature>
<dbReference type="EMBL" id="CAMXCT030002868">
    <property type="protein sequence ID" value="CAL4788284.1"/>
    <property type="molecule type" value="Genomic_DNA"/>
</dbReference>
<dbReference type="Gene3D" id="3.30.200.20">
    <property type="entry name" value="Phosphorylase Kinase, domain 1"/>
    <property type="match status" value="1"/>
</dbReference>
<dbReference type="PROSITE" id="PS50011">
    <property type="entry name" value="PROTEIN_KINASE_DOM"/>
    <property type="match status" value="1"/>
</dbReference>
<evidence type="ECO:0000256" key="8">
    <source>
        <dbReference type="PROSITE-ProRule" id="PRU00339"/>
    </source>
</evidence>
<dbReference type="InterPro" id="IPR036770">
    <property type="entry name" value="Ankyrin_rpt-contain_sf"/>
</dbReference>
<dbReference type="GO" id="GO:0004674">
    <property type="term" value="F:protein serine/threonine kinase activity"/>
    <property type="evidence" value="ECO:0007669"/>
    <property type="project" value="TreeGrafter"/>
</dbReference>
<evidence type="ECO:0000256" key="1">
    <source>
        <dbReference type="ARBA" id="ARBA00005843"/>
    </source>
</evidence>
<dbReference type="InterPro" id="IPR011990">
    <property type="entry name" value="TPR-like_helical_dom_sf"/>
</dbReference>
<dbReference type="SUPFAM" id="SSF56112">
    <property type="entry name" value="Protein kinase-like (PK-like)"/>
    <property type="match status" value="2"/>
</dbReference>
<feature type="compositionally biased region" description="Pro residues" evidence="9">
    <location>
        <begin position="664"/>
        <end position="676"/>
    </location>
</feature>
<dbReference type="EMBL" id="CAMXCT020002868">
    <property type="protein sequence ID" value="CAL1154347.1"/>
    <property type="molecule type" value="Genomic_DNA"/>
</dbReference>
<dbReference type="EMBL" id="CAMXCT010002868">
    <property type="protein sequence ID" value="CAI4000972.1"/>
    <property type="molecule type" value="Genomic_DNA"/>
</dbReference>
<dbReference type="Pfam" id="PF14559">
    <property type="entry name" value="TPR_19"/>
    <property type="match status" value="2"/>
</dbReference>
<evidence type="ECO:0000259" key="10">
    <source>
        <dbReference type="PROSITE" id="PS50011"/>
    </source>
</evidence>
<feature type="repeat" description="ANK" evidence="6">
    <location>
        <begin position="1084"/>
        <end position="1116"/>
    </location>
</feature>
<comment type="similarity">
    <text evidence="1">Belongs to the protein kinase superfamily. TKL Ser/Thr protein kinase family.</text>
</comment>
<dbReference type="Pfam" id="PF13432">
    <property type="entry name" value="TPR_16"/>
    <property type="match status" value="1"/>
</dbReference>
<dbReference type="OrthoDB" id="339325at2759"/>
<dbReference type="GO" id="GO:0005524">
    <property type="term" value="F:ATP binding"/>
    <property type="evidence" value="ECO:0007669"/>
    <property type="project" value="UniProtKB-KW"/>
</dbReference>
<dbReference type="GO" id="GO:0005737">
    <property type="term" value="C:cytoplasm"/>
    <property type="evidence" value="ECO:0007669"/>
    <property type="project" value="UniProtKB-ARBA"/>
</dbReference>
<reference evidence="13" key="2">
    <citation type="submission" date="2024-04" db="EMBL/GenBank/DDBJ databases">
        <authorList>
            <person name="Chen Y."/>
            <person name="Shah S."/>
            <person name="Dougan E. K."/>
            <person name="Thang M."/>
            <person name="Chan C."/>
        </authorList>
    </citation>
    <scope>NUCLEOTIDE SEQUENCE [LARGE SCALE GENOMIC DNA]</scope>
</reference>
<evidence type="ECO:0000256" key="3">
    <source>
        <dbReference type="ARBA" id="ARBA00022741"/>
    </source>
</evidence>
<dbReference type="SMART" id="SM00248">
    <property type="entry name" value="ANK"/>
    <property type="match status" value="4"/>
</dbReference>
<sequence length="1382" mass="153493">MLTQYGCTWPQADDAPEAYRLAAQAAKVAPRDVAAQLCLGRASLKLGRADEASRAFEQAAVLQPTALDVPSMIALASLYRKTGREQEAIKFYKRVLDLRPGDYECTLSLAQLHAERGPGGASQAVHYFRTALQCRPTTVDSRSIYLQMAAVQCAISAWKDAQQTLEGAVHELPEDAEMWQKLLSICEQLKDPKGQHQCHRRLMQLRATTPATQTMYASLLLSEDRPREAKELLKEVLKEDTKNAPALLKLAQCHRQDGSRDGNLEEAQRLYEQVLQVSPNNLEALEGAAYCNRKSNNHDQAVQLYQQCLKVNASAEGPLYYLGDILYRQHRHAESQFYLQRLVETNCGPEYKTGALYLLAKSHISLDQYEEAEKQARSGLALKSNHPHFLFILALVKNRMGDFDASIATLKRAFHHLGPDSENLKVEIHDWLAQAYERKGEYTNATAELSMALKQDPSHASSLITQGVIHMQEKNLDEAETFFRRALAIMKNHALALVRLGYCKLLSGDHQEAIMYFQRALQQRVGTVALPRSVKGCARIYMALALMGKQDMDAALHQLGEARKSHRNFEQLCAFGKDSIVKGECDGLVHKLKAIPDLDITLAQAWQLVELMAKELELGLRDQGAGIVSGKTPSTTAGTEANSEFAQSAVGNGQDRRAWVAAPAPTPAPAPAPTPAAPERRQWMSPPASSPPVAKAEKPDEGQQLLLHKHEMIDFSQLIQKDCLGSGGFGAVYRGYLSSREVAIKKLFCEDGGNISPLLLEELRKEVAALRTMALLELVGDNDLPGIDRYLQKVHKERGKEALLNEITTCEHEGRNAKSAIHRAAMRGRAQIIERFVQEGVSVDVLDDQGNTPLHLASDLGRARAAKCLLEAGASAEIRNCFGRNAKDMSRENAWDAGDIAEGKAYIRRMLSGKAIEMEKLPPEPPASMEAYPRRVPAAPKLPEEPEIVVEDLDQEVAAEIPPAPKEEHAAERAEEEQVSYDNMTDFDFATQVDLKALVRRSDEAAVKRWLRCVSAKSVREHLWPHLPHQAGLTAMIGSGEDGDAGQDTRIALSILHIAALRGNTNIMRMLLETGINPNVTNDQGSTPLHFAVDVDRPESAQILLKFKANPYLRNNFGRTPYEMRDGRGQHVVPHHTDRMVTIIYRSSMDSSNKDCSVCQEEFREGEALCVLPCLHKFHAFCIDEWLSRSSSRFMAGGSLHHLLHKARTPLTLATQSKMALQVCEGVDFLHGRSPPVVHRDLKSLNIVLDRIYNAKICDFGLTQSMEKTHITLKEGGNGGSPRYMAPECYDCKGQITEKVDVWALGCILVECFGGPLPYDDCQNIQQIVAKVLIDKQLPYIPNHLPSGMRPIVEDCFQFDTRQRASSQNVYARMQRLGLPSG</sequence>
<evidence type="ECO:0000313" key="15">
    <source>
        <dbReference type="Proteomes" id="UP001152797"/>
    </source>
</evidence>
<organism evidence="12">
    <name type="scientific">Cladocopium goreaui</name>
    <dbReference type="NCBI Taxonomy" id="2562237"/>
    <lineage>
        <taxon>Eukaryota</taxon>
        <taxon>Sar</taxon>
        <taxon>Alveolata</taxon>
        <taxon>Dinophyceae</taxon>
        <taxon>Suessiales</taxon>
        <taxon>Symbiodiniaceae</taxon>
        <taxon>Cladocopium</taxon>
    </lineage>
</organism>
<feature type="compositionally biased region" description="Low complexity" evidence="9">
    <location>
        <begin position="685"/>
        <end position="694"/>
    </location>
</feature>
<dbReference type="Pfam" id="PF12796">
    <property type="entry name" value="Ank_2"/>
    <property type="match status" value="2"/>
</dbReference>
<dbReference type="Gene3D" id="1.25.40.10">
    <property type="entry name" value="Tetratricopeptide repeat domain"/>
    <property type="match status" value="4"/>
</dbReference>
<name>A0A9P1G8C5_9DINO</name>
<comment type="caution">
    <text evidence="12">The sequence shown here is derived from an EMBL/GenBank/DDBJ whole genome shotgun (WGS) entry which is preliminary data.</text>
</comment>
<protein>
    <submittedName>
        <fullName evidence="14">Probable serine/threonine-protein kinase DDB_G0267514</fullName>
    </submittedName>
</protein>
<evidence type="ECO:0000259" key="11">
    <source>
        <dbReference type="PROSITE" id="PS50089"/>
    </source>
</evidence>
<keyword evidence="4 14" id="KW-0418">Kinase</keyword>
<dbReference type="Pfam" id="PF13639">
    <property type="entry name" value="zf-RING_2"/>
    <property type="match status" value="1"/>
</dbReference>
<evidence type="ECO:0000313" key="12">
    <source>
        <dbReference type="EMBL" id="CAI4000972.1"/>
    </source>
</evidence>
<dbReference type="PROSITE" id="PS50297">
    <property type="entry name" value="ANK_REP_REGION"/>
    <property type="match status" value="4"/>
</dbReference>
<dbReference type="Gene3D" id="1.25.40.20">
    <property type="entry name" value="Ankyrin repeat-containing domain"/>
    <property type="match status" value="2"/>
</dbReference>
<dbReference type="Gene3D" id="3.30.40.10">
    <property type="entry name" value="Zinc/RING finger domain, C3HC4 (zinc finger)"/>
    <property type="match status" value="1"/>
</dbReference>
<dbReference type="Proteomes" id="UP001152797">
    <property type="component" value="Unassembled WGS sequence"/>
</dbReference>
<keyword evidence="7" id="KW-0862">Zinc</keyword>
<dbReference type="InterPro" id="IPR013083">
    <property type="entry name" value="Znf_RING/FYVE/PHD"/>
</dbReference>
<evidence type="ECO:0000256" key="2">
    <source>
        <dbReference type="ARBA" id="ARBA00022679"/>
    </source>
</evidence>
<keyword evidence="6" id="KW-0040">ANK repeat</keyword>
<keyword evidence="7" id="KW-0479">Metal-binding</keyword>
<feature type="repeat" description="TPR" evidence="8">
    <location>
        <begin position="426"/>
        <end position="459"/>
    </location>
</feature>
<dbReference type="PANTHER" id="PTHR44329">
    <property type="entry name" value="SERINE/THREONINE-PROTEIN KINASE TNNI3K-RELATED"/>
    <property type="match status" value="1"/>
</dbReference>
<dbReference type="InterPro" id="IPR000719">
    <property type="entry name" value="Prot_kinase_dom"/>
</dbReference>
<keyword evidence="3" id="KW-0547">Nucleotide-binding</keyword>
<proteinExistence type="inferred from homology"/>
<dbReference type="SMART" id="SM00028">
    <property type="entry name" value="TPR"/>
    <property type="match status" value="11"/>
</dbReference>
<evidence type="ECO:0000313" key="13">
    <source>
        <dbReference type="EMBL" id="CAL1154347.1"/>
    </source>
</evidence>
<evidence type="ECO:0000313" key="14">
    <source>
        <dbReference type="EMBL" id="CAL4788284.1"/>
    </source>
</evidence>
<feature type="repeat" description="TPR" evidence="8">
    <location>
        <begin position="494"/>
        <end position="527"/>
    </location>
</feature>
<keyword evidence="15" id="KW-1185">Reference proteome</keyword>
<dbReference type="PROSITE" id="PS00108">
    <property type="entry name" value="PROTEIN_KINASE_ST"/>
    <property type="match status" value="1"/>
</dbReference>
<dbReference type="Pfam" id="PF13424">
    <property type="entry name" value="TPR_12"/>
    <property type="match status" value="1"/>
</dbReference>
<feature type="region of interest" description="Disordered" evidence="9">
    <location>
        <begin position="662"/>
        <end position="700"/>
    </location>
</feature>
<feature type="domain" description="RING-type" evidence="11">
    <location>
        <begin position="1156"/>
        <end position="1186"/>
    </location>
</feature>
<dbReference type="InterPro" id="IPR001841">
    <property type="entry name" value="Znf_RING"/>
</dbReference>